<evidence type="ECO:0000256" key="4">
    <source>
        <dbReference type="ARBA" id="ARBA00022989"/>
    </source>
</evidence>
<evidence type="ECO:0000256" key="6">
    <source>
        <dbReference type="SAM" id="Phobius"/>
    </source>
</evidence>
<keyword evidence="2" id="KW-1003">Cell membrane</keyword>
<evidence type="ECO:0000256" key="2">
    <source>
        <dbReference type="ARBA" id="ARBA00022475"/>
    </source>
</evidence>
<dbReference type="Proteomes" id="UP000470771">
    <property type="component" value="Unassembled WGS sequence"/>
</dbReference>
<evidence type="ECO:0000256" key="3">
    <source>
        <dbReference type="ARBA" id="ARBA00022692"/>
    </source>
</evidence>
<comment type="subcellular location">
    <subcellularLocation>
        <location evidence="1">Cell membrane</location>
        <topology evidence="1">Multi-pass membrane protein</topology>
    </subcellularLocation>
</comment>
<feature type="transmembrane region" description="Helical" evidence="6">
    <location>
        <begin position="210"/>
        <end position="230"/>
    </location>
</feature>
<keyword evidence="4 6" id="KW-1133">Transmembrane helix</keyword>
<dbReference type="PANTHER" id="PTHR39087:SF2">
    <property type="entry name" value="UPF0104 MEMBRANE PROTEIN MJ1595"/>
    <property type="match status" value="1"/>
</dbReference>
<dbReference type="AlphaFoldDB" id="A0A6N9NID0"/>
<feature type="transmembrane region" description="Helical" evidence="6">
    <location>
        <begin position="88"/>
        <end position="105"/>
    </location>
</feature>
<dbReference type="RefSeq" id="WP_160632540.1">
    <property type="nucleotide sequence ID" value="NZ_WWNE01000005.1"/>
</dbReference>
<dbReference type="Pfam" id="PF03706">
    <property type="entry name" value="LPG_synthase_TM"/>
    <property type="match status" value="1"/>
</dbReference>
<accession>A0A6N9NID0</accession>
<comment type="caution">
    <text evidence="7">The sequence shown here is derived from an EMBL/GenBank/DDBJ whole genome shotgun (WGS) entry which is preliminary data.</text>
</comment>
<dbReference type="PANTHER" id="PTHR39087">
    <property type="entry name" value="UPF0104 MEMBRANE PROTEIN MJ1595"/>
    <property type="match status" value="1"/>
</dbReference>
<dbReference type="EMBL" id="WWNE01000005">
    <property type="protein sequence ID" value="NBG65589.1"/>
    <property type="molecule type" value="Genomic_DNA"/>
</dbReference>
<feature type="transmembrane region" description="Helical" evidence="6">
    <location>
        <begin position="155"/>
        <end position="177"/>
    </location>
</feature>
<protein>
    <submittedName>
        <fullName evidence="7">Uncharacterized protein</fullName>
    </submittedName>
</protein>
<evidence type="ECO:0000313" key="8">
    <source>
        <dbReference type="Proteomes" id="UP000470771"/>
    </source>
</evidence>
<feature type="transmembrane region" description="Helical" evidence="6">
    <location>
        <begin position="7"/>
        <end position="25"/>
    </location>
</feature>
<reference evidence="7 8" key="1">
    <citation type="submission" date="2019-12" db="EMBL/GenBank/DDBJ databases">
        <authorList>
            <person name="Zhao J."/>
        </authorList>
    </citation>
    <scope>NUCLEOTIDE SEQUENCE [LARGE SCALE GENOMIC DNA]</scope>
    <source>
        <strain evidence="7 8">S-15</strain>
    </source>
</reference>
<evidence type="ECO:0000313" key="7">
    <source>
        <dbReference type="EMBL" id="NBG65589.1"/>
    </source>
</evidence>
<keyword evidence="3 6" id="KW-0812">Transmembrane</keyword>
<feature type="transmembrane region" description="Helical" evidence="6">
    <location>
        <begin position="242"/>
        <end position="261"/>
    </location>
</feature>
<keyword evidence="5 6" id="KW-0472">Membrane</keyword>
<dbReference type="GO" id="GO:0005886">
    <property type="term" value="C:plasma membrane"/>
    <property type="evidence" value="ECO:0007669"/>
    <property type="project" value="UniProtKB-SubCell"/>
</dbReference>
<name>A0A6N9NID0_9FLAO</name>
<feature type="transmembrane region" description="Helical" evidence="6">
    <location>
        <begin position="290"/>
        <end position="310"/>
    </location>
</feature>
<feature type="transmembrane region" description="Helical" evidence="6">
    <location>
        <begin position="125"/>
        <end position="148"/>
    </location>
</feature>
<evidence type="ECO:0000256" key="5">
    <source>
        <dbReference type="ARBA" id="ARBA00023136"/>
    </source>
</evidence>
<evidence type="ECO:0000256" key="1">
    <source>
        <dbReference type="ARBA" id="ARBA00004651"/>
    </source>
</evidence>
<gene>
    <name evidence="7" type="ORF">GQN54_05640</name>
</gene>
<dbReference type="InterPro" id="IPR022791">
    <property type="entry name" value="L-PG_synthase/AglD"/>
</dbReference>
<feature type="transmembrane region" description="Helical" evidence="6">
    <location>
        <begin position="45"/>
        <end position="67"/>
    </location>
</feature>
<keyword evidence="8" id="KW-1185">Reference proteome</keyword>
<proteinExistence type="predicted"/>
<organism evidence="7 8">
    <name type="scientific">Acidiluteibacter ferrifornacis</name>
    <dbReference type="NCBI Taxonomy" id="2692424"/>
    <lineage>
        <taxon>Bacteria</taxon>
        <taxon>Pseudomonadati</taxon>
        <taxon>Bacteroidota</taxon>
        <taxon>Flavobacteriia</taxon>
        <taxon>Flavobacteriales</taxon>
        <taxon>Cryomorphaceae</taxon>
        <taxon>Acidiluteibacter</taxon>
    </lineage>
</organism>
<sequence>MKGWKVVFQLVLAITLLGLAVYFVQQQQFELERIVDLLAHADKGMVSIGLIFTAILIGSHAALYFFSFRAIEKEVTYWELIDLFLKRNVISVLLPAGGFTSLSFFNKGLKNKGLTAEQIYLASYLYATIGLISVVIVGIPFIGIMYFVGHLDYTLLIGMVVLILFLIVLILLFYSVWKQKWLYNYLVNKSPKLEQSINRIVEEKFMLKPLLWALLASIMIEIIGVIHMYISLEAIGVQPDIVACILAYIAMIILLLASPFLRGMGAIEVSMTFILMKYGYTASEAAASTLLFRFFEFWVLLVLGMIAIAIDRVRFFVA</sequence>